<dbReference type="AlphaFoldDB" id="A0A1W6AB30"/>
<dbReference type="Proteomes" id="UP000192932">
    <property type="component" value="Chromosome"/>
</dbReference>
<evidence type="ECO:0000313" key="1">
    <source>
        <dbReference type="EMBL" id="ARJ22971.1"/>
    </source>
</evidence>
<evidence type="ECO:0008006" key="3">
    <source>
        <dbReference type="Google" id="ProtNLM"/>
    </source>
</evidence>
<sequence>MWFDKVAYLQTLPVELEKMITERGWSRKLYFKIRSGINKFIDVRLFESLGSDGEWRRFGVANAYDTSDSDFTDGRFIPVDSPLGKLGMGDGVKKEFQIPTFPVVESSLLVYVNSILLEKDKYKVDAKAGKVIFNQAIAKGDKITCEYRLTNDAYEPNNDMIFFTFNQYFIEKEVKLSDAESDLGNGTGSKKSFNLPFSNFDESRFMVYRNNQMVDPGEYTISDTAIEFQTAPKSSENIKFSGVYFLAPKADGTLDTLVAKTSFDVQKMESIMAEVYSTVNFVNPSPYTPISFTPEARFTKDWKRDSVVYMYGNGNKDRIVMFMRVDPTPSPVRALFVPLYIGRMYTFDNAPRKNTVIIGGCRNGDQYNYAPNKKIGNANLDYGENTGNGNDSVLLAQSYTGAMYQKHYLSFITHDMDIDSGQGRFNPSVYSGKYHLSQIYIVHPNDGYVGKLDDVYAVHPKNIQQADELEIEKEVTSESLGKGNGMRKVFHLEHKPKAGTLKLFNACTLVPNTDFILNEDDKTVTFKEIPINGVEITASYEFAQLYRYTLPTTAVSPMTQAKATPFNPIGLAIYKEDI</sequence>
<protein>
    <recommendedName>
        <fullName evidence="3">Major virion structural protein</fullName>
    </recommendedName>
</protein>
<accession>A0A1W6AB30</accession>
<reference evidence="1 2" key="1">
    <citation type="submission" date="2017-04" db="EMBL/GenBank/DDBJ databases">
        <title>The Characteristic of a Fine Plant Growth-Promoting Rhizobacteria Bacillus mycoides Gnyt1 and its Whole Genome Sequencing Analysis.</title>
        <authorList>
            <person name="Li J.H."/>
            <person name="Yao T."/>
        </authorList>
    </citation>
    <scope>NUCLEOTIDE SEQUENCE [LARGE SCALE GENOMIC DNA]</scope>
    <source>
        <strain evidence="1 2">Gnyt1</strain>
    </source>
</reference>
<evidence type="ECO:0000313" key="2">
    <source>
        <dbReference type="Proteomes" id="UP000192932"/>
    </source>
</evidence>
<dbReference type="RefSeq" id="WP_085311994.1">
    <property type="nucleotide sequence ID" value="NZ_CP020743.1"/>
</dbReference>
<name>A0A1W6AB30_BACMY</name>
<gene>
    <name evidence="1" type="ORF">B7492_18095</name>
</gene>
<dbReference type="EMBL" id="CP020743">
    <property type="protein sequence ID" value="ARJ22971.1"/>
    <property type="molecule type" value="Genomic_DNA"/>
</dbReference>
<organism evidence="1 2">
    <name type="scientific">Bacillus mycoides</name>
    <dbReference type="NCBI Taxonomy" id="1405"/>
    <lineage>
        <taxon>Bacteria</taxon>
        <taxon>Bacillati</taxon>
        <taxon>Bacillota</taxon>
        <taxon>Bacilli</taxon>
        <taxon>Bacillales</taxon>
        <taxon>Bacillaceae</taxon>
        <taxon>Bacillus</taxon>
        <taxon>Bacillus cereus group</taxon>
    </lineage>
</organism>
<proteinExistence type="predicted"/>